<dbReference type="AlphaFoldDB" id="A0A2T2NDA3"/>
<protein>
    <submittedName>
        <fullName evidence="1">Uncharacterized protein</fullName>
    </submittedName>
</protein>
<dbReference type="Proteomes" id="UP000240883">
    <property type="component" value="Unassembled WGS sequence"/>
</dbReference>
<name>A0A2T2NDA3_CORCC</name>
<evidence type="ECO:0000313" key="2">
    <source>
        <dbReference type="Proteomes" id="UP000240883"/>
    </source>
</evidence>
<accession>A0A2T2NDA3</accession>
<organism evidence="1 2">
    <name type="scientific">Corynespora cassiicola Philippines</name>
    <dbReference type="NCBI Taxonomy" id="1448308"/>
    <lineage>
        <taxon>Eukaryota</taxon>
        <taxon>Fungi</taxon>
        <taxon>Dikarya</taxon>
        <taxon>Ascomycota</taxon>
        <taxon>Pezizomycotina</taxon>
        <taxon>Dothideomycetes</taxon>
        <taxon>Pleosporomycetidae</taxon>
        <taxon>Pleosporales</taxon>
        <taxon>Corynesporascaceae</taxon>
        <taxon>Corynespora</taxon>
    </lineage>
</organism>
<sequence length="143" mass="15363">MLATSRRPSPRCYRYIHLGVLVVMPSAPSAPSAPSPQSSAVQRAQCLRSATYGGPAHSPRTSIFPAIRRRGGDALFSFLPHPAGQAQRVVSCTAACESSFPRPSVARCLFDPPPVPREGPAFLQPPPGLRAWDLFAFAYLASF</sequence>
<gene>
    <name evidence="1" type="ORF">BS50DRAFT_111890</name>
</gene>
<proteinExistence type="predicted"/>
<reference evidence="1 2" key="1">
    <citation type="journal article" date="2018" name="Front. Microbiol.">
        <title>Genome-Wide Analysis of Corynespora cassiicola Leaf Fall Disease Putative Effectors.</title>
        <authorList>
            <person name="Lopez D."/>
            <person name="Ribeiro S."/>
            <person name="Label P."/>
            <person name="Fumanal B."/>
            <person name="Venisse J.S."/>
            <person name="Kohler A."/>
            <person name="de Oliveira R.R."/>
            <person name="Labutti K."/>
            <person name="Lipzen A."/>
            <person name="Lail K."/>
            <person name="Bauer D."/>
            <person name="Ohm R.A."/>
            <person name="Barry K.W."/>
            <person name="Spatafora J."/>
            <person name="Grigoriev I.V."/>
            <person name="Martin F.M."/>
            <person name="Pujade-Renaud V."/>
        </authorList>
    </citation>
    <scope>NUCLEOTIDE SEQUENCE [LARGE SCALE GENOMIC DNA]</scope>
    <source>
        <strain evidence="1 2">Philippines</strain>
    </source>
</reference>
<dbReference type="EMBL" id="KZ678140">
    <property type="protein sequence ID" value="PSN63414.1"/>
    <property type="molecule type" value="Genomic_DNA"/>
</dbReference>
<keyword evidence="2" id="KW-1185">Reference proteome</keyword>
<evidence type="ECO:0000313" key="1">
    <source>
        <dbReference type="EMBL" id="PSN63414.1"/>
    </source>
</evidence>